<proteinExistence type="predicted"/>
<feature type="domain" description="Cupin type-2" evidence="2">
    <location>
        <begin position="47"/>
        <end position="117"/>
    </location>
</feature>
<dbReference type="CDD" id="cd02224">
    <property type="entry name" value="cupin_SPO2919-like"/>
    <property type="match status" value="1"/>
</dbReference>
<dbReference type="PANTHER" id="PTHR35848">
    <property type="entry name" value="OXALATE-BINDING PROTEIN"/>
    <property type="match status" value="1"/>
</dbReference>
<keyword evidence="1" id="KW-0479">Metal-binding</keyword>
<organism evidence="3 4">
    <name type="scientific">Psychrosphaera algicola</name>
    <dbReference type="NCBI Taxonomy" id="3023714"/>
    <lineage>
        <taxon>Bacteria</taxon>
        <taxon>Pseudomonadati</taxon>
        <taxon>Pseudomonadota</taxon>
        <taxon>Gammaproteobacteria</taxon>
        <taxon>Alteromonadales</taxon>
        <taxon>Pseudoalteromonadaceae</taxon>
        <taxon>Psychrosphaera</taxon>
    </lineage>
</organism>
<gene>
    <name evidence="3" type="ORF">PN838_02630</name>
</gene>
<dbReference type="InterPro" id="IPR014710">
    <property type="entry name" value="RmlC-like_jellyroll"/>
</dbReference>
<reference evidence="3 4" key="1">
    <citation type="submission" date="2023-01" db="EMBL/GenBank/DDBJ databases">
        <title>Psychrosphaera sp. nov., isolated from marine algae.</title>
        <authorList>
            <person name="Bayburt H."/>
            <person name="Choi B.J."/>
            <person name="Kim J.M."/>
            <person name="Choi D.G."/>
            <person name="Jeon C.O."/>
        </authorList>
    </citation>
    <scope>NUCLEOTIDE SEQUENCE [LARGE SCALE GENOMIC DNA]</scope>
    <source>
        <strain evidence="3 4">G1-22</strain>
    </source>
</reference>
<evidence type="ECO:0000313" key="4">
    <source>
        <dbReference type="Proteomes" id="UP001528411"/>
    </source>
</evidence>
<dbReference type="InterPro" id="IPR011051">
    <property type="entry name" value="RmlC_Cupin_sf"/>
</dbReference>
<evidence type="ECO:0000256" key="1">
    <source>
        <dbReference type="ARBA" id="ARBA00022723"/>
    </source>
</evidence>
<dbReference type="Pfam" id="PF07883">
    <property type="entry name" value="Cupin_2"/>
    <property type="match status" value="1"/>
</dbReference>
<sequence length="163" mass="18084">MDKYLVTKEEIDAYEGIDKTHFLNPNAKRINKSLGDLTGLSGIGFHIIEVKPGYVTTETHVHYSEEECVYVLEGNGEAIVGNEVYEIKAGDFIGYRAGGEAHNIKNTGTETLKCIVVGQRLDSDMADYPNLKNEYIAAMGKNGIWLILKISKNQRVVKSITIC</sequence>
<accession>A0ABT5FAE9</accession>
<protein>
    <submittedName>
        <fullName evidence="3">Cupin domain-containing protein</fullName>
    </submittedName>
</protein>
<dbReference type="EMBL" id="JAQOMS010000002">
    <property type="protein sequence ID" value="MDC2887927.1"/>
    <property type="molecule type" value="Genomic_DNA"/>
</dbReference>
<evidence type="ECO:0000259" key="2">
    <source>
        <dbReference type="Pfam" id="PF07883"/>
    </source>
</evidence>
<dbReference type="Gene3D" id="2.60.120.10">
    <property type="entry name" value="Jelly Rolls"/>
    <property type="match status" value="1"/>
</dbReference>
<keyword evidence="4" id="KW-1185">Reference proteome</keyword>
<dbReference type="RefSeq" id="WP_272179684.1">
    <property type="nucleotide sequence ID" value="NZ_JAQOMS010000002.1"/>
</dbReference>
<evidence type="ECO:0000313" key="3">
    <source>
        <dbReference type="EMBL" id="MDC2887927.1"/>
    </source>
</evidence>
<dbReference type="InterPro" id="IPR013096">
    <property type="entry name" value="Cupin_2"/>
</dbReference>
<dbReference type="Proteomes" id="UP001528411">
    <property type="component" value="Unassembled WGS sequence"/>
</dbReference>
<dbReference type="InterPro" id="IPR051610">
    <property type="entry name" value="GPI/OXD"/>
</dbReference>
<dbReference type="SUPFAM" id="SSF51182">
    <property type="entry name" value="RmlC-like cupins"/>
    <property type="match status" value="1"/>
</dbReference>
<comment type="caution">
    <text evidence="3">The sequence shown here is derived from an EMBL/GenBank/DDBJ whole genome shotgun (WGS) entry which is preliminary data.</text>
</comment>
<name>A0ABT5FAE9_9GAMM</name>